<dbReference type="Gene3D" id="1.10.1660.10">
    <property type="match status" value="1"/>
</dbReference>
<feature type="domain" description="HTH merR-type" evidence="2">
    <location>
        <begin position="8"/>
        <end position="52"/>
    </location>
</feature>
<evidence type="ECO:0000259" key="2">
    <source>
        <dbReference type="PROSITE" id="PS50937"/>
    </source>
</evidence>
<dbReference type="CDD" id="cd04762">
    <property type="entry name" value="HTH_MerR-trunc"/>
    <property type="match status" value="1"/>
</dbReference>
<comment type="caution">
    <text evidence="3">The sequence shown here is derived from an EMBL/GenBank/DDBJ whole genome shotgun (WGS) entry which is preliminary data.</text>
</comment>
<dbReference type="Proteomes" id="UP000177169">
    <property type="component" value="Unassembled WGS sequence"/>
</dbReference>
<proteinExistence type="predicted"/>
<keyword evidence="1" id="KW-1133">Transmembrane helix</keyword>
<feature type="transmembrane region" description="Helical" evidence="1">
    <location>
        <begin position="132"/>
        <end position="150"/>
    </location>
</feature>
<sequence length="2783" mass="289956">MPTKKESLLSINQASKSLSVTEKTLRRWEAKGFLIPIRTSGGHRRYYSSQIENIKRKKGKKRITKNLIAKTWIDDSEIITAYKTQLLRSDTKKLQEKITNKAIQKEPLLTPLQTKTVLEDIYKFTPKIYKKILWVYLSTFMLLISVYFSSRHLPEIRSKYKIADYAVRKTMQVLPFIGNNMQNNNDFISDQDNLETKPTSTVLAATSFNNVSFKVNVESFFAEDSNFSGNIAANGGSITTSSDSFDLVNLNATTLNIGGAASTVSIGATTGTTSVNNILNVVGNIITTPGDLTLDAGGGAVSVGTGTPEIIDLADDDLYITGDLELDGSLVVGSDSVNDLTGTGLQVSGGALQTTLGTTIESSEITDSTILEVDLNASNSASNGQFLTYNSSTGGFTWTNSSGSLWTDSGTITYLTETGDDLAVGGTDSSSSFFLDVSSGNLSITGDLAVNGDDITSDSNLTINALGYVRVGDTSTPVSATGDDDLFVESDLEVDGVIYIDNQFVINTDTFSDLTGDGLQVSSGVLTLRLDTTAADGATTTSVSGLELVGGELSLVRGCAADQILKWDDSNFEWDCAADAGGGTNYWQLNGNVLAPGNDALVTDQLILGGGTSTDFYFEVSGSRTGKALVALTETGDQDILVASSSATTNVFRLTRTGNVMAADLTLGLNDTTATITTADTDEDLTINPNGAGDIYFHGSTYNLSDTGDLTLGGRITFENSEFIDNETEGSIVFNDSGGNTLTFDLDATNPTLNSSTGTLVIDDILTVTGTGSFQGNTIGLNNDAFANNLIGVAAAGGTAGEDLYWGDKLVCDADQTNCGWLAVVSNNDLWQLNSKVLSPGNTTWDLAVGGTATSSALFNIQGLTGKAIVTPNTTGTYLDFDLETEWTGGNLISANWDSPTTQVGSLSLINLDFSNLTSVAGSPTYGIYINDLAAQTSGTEYAIFQEGGQWDFGGYFEDDLATLNNLYVGQTTETINNTGFVINGDDFFVSGMAGIEGSVYTDTSFIAGTGLTISDSAISETASLNFQPDSDSDDYIFLSTTSDLPAIFWETGMTTNDAGLRISVTDDTGQLQYRDQNSASWVSFDSFGLASNDLWQLNTQIISPGNSTWDVAIGGAATSSASFQAFGIETVGGNVAKLTSDTITTGSVLEATASAITSGNLLKLGQGGNSAFSGNVIYADIDNTGGDTFTGNFLRFDNNQSTVFSVNSAGSITIDNSGNTGQLSVEGTVLDIDSLTFVGAGTLTSTSADLSLTTAGSGDITLNPAGTGQVEFADGDFVNIGGIVDQTTNAISDAGATINFATSDNDLYIQDVLEVDGVIYQAGNQVCDTSGNCAGTSGGSKWQLNAGAISPFVSSLDVLVGSSATSSATVVAKGSNTVGRAALIVNQNESQDIFSASVSGGFRFAIQNDGDLELRNQAIISNATDGTLSLTEPTIQLVGATAIDVDSPLINLSTQATDIELKDAETSALTISLGSDNFLTFDTGDSSESLTVGNSLTNMSLVFDIGSSGNITFSDFQTDANAVLYTNTSGVLTRVAETETGSECLLSGAGASGAPSWGTCPGGGTNYWQLGTQGIAPYNLTLDTYFGGTATASAHLRVAGIETATGNVLDINSDTITSGTVADFNASAITSGEILKISTTGNTWNTGQLLEVSSTATSLTSGNLGLFDWSPSSWATASGDLVRINIGQYGDTTGNLFAIYDNSSELFSVDTAKITSALPHEFTAAGDVTIAYDLVFTNQTASNIKSYGPLTIESGESFENNNLTLKTFGTGDFVWDNDGTSIAIMTDTGQLGLGTTSPVAQLHVDTTNVATFGKAAVIINHDETQDILTASASGTTRMYLTNGGQLVLPTTGSSAGLILGDDTQLYDAGTNLLSLGTSDDLSIPGGDITGANSDSIDIAEIADATFTFIRNNSGTVTLTADNGTASTALTISSAGNGTLTLDPTGAAGMVLGSADVVSMSFTTNDDSESDFSFLGGATFNDDVTFSLAGAEDVTITNNSVGNTIDIFNIIHTNSISDADVQRVAVITNADHSANAVTEALLVLNNAETTADTVTDYLLITKATTGADTAADAIDVSDADLFNALNVGGNFVLFDGVREFSPSSGNWTLETTGGTDLIAATTTTFQINLDDTVTYTELLCHSGTDGATDVRNVGDCNVAGGGADLAEYFGSDGNLLPGDVVEIDESKPVTEVVDPRLGYMSKAYVKKSSGTNNHKIQGIVSTNPLTFILSKGAFSENENPVPIALSGRVPVKVASSSDVINVGDYLTTSSEPGRAMKAMQSGRIIGQALESWTPGKGKKSVVVFVNNTFYLADNPLNANGDILLTKDPQNPGYYQLKDTNGNLIDKLSGISSLIADSIKTGAIETGDLIVNGTNFVAQNIKVGYAEIQNLVSPTIRTQDIKPLQGQEDVAINIGDPTQPSGFGKLLVKNSQGKIVAQVDEAGNVYTEGDISARSATFSGELASDSLTTNDASIAGELRADRIVANEIVGLDAKLADIQANRISGISREEIEELLKEAESDQGLLAQSSAWSFNTATGSAALNEFALENLYVTGTAAVNTLSVTESLVLGNDLVINSTVNQLNSLTVNSIDTITAPLSIQSSASQPLYLMAGLVQIDTQGNVQITGDLAVGGSISGKSLTLNTDSNELTGFGKLLSAVNSLGEEVASISATGAAKLASLETDKISISDDPTATSSASFLGLIFTSSATAGTAKVPQGSREVIIRNPKITKDSLVFVTPTSSTLNPLFIKEQVEGEIKVGFDIPANSDVAFNWWLVELAKQANSQ</sequence>
<dbReference type="InterPro" id="IPR000551">
    <property type="entry name" value="MerR-type_HTH_dom"/>
</dbReference>
<dbReference type="STRING" id="1802505.A3D01_00180"/>
<dbReference type="GO" id="GO:0006355">
    <property type="term" value="P:regulation of DNA-templated transcription"/>
    <property type="evidence" value="ECO:0007669"/>
    <property type="project" value="InterPro"/>
</dbReference>
<dbReference type="SUPFAM" id="SSF46955">
    <property type="entry name" value="Putative DNA-binding domain"/>
    <property type="match status" value="1"/>
</dbReference>
<keyword evidence="1" id="KW-0472">Membrane</keyword>
<evidence type="ECO:0000313" key="4">
    <source>
        <dbReference type="Proteomes" id="UP000177169"/>
    </source>
</evidence>
<evidence type="ECO:0000313" key="3">
    <source>
        <dbReference type="EMBL" id="OGM34135.1"/>
    </source>
</evidence>
<dbReference type="PROSITE" id="PS50937">
    <property type="entry name" value="HTH_MERR_2"/>
    <property type="match status" value="1"/>
</dbReference>
<reference evidence="3 4" key="1">
    <citation type="journal article" date="2016" name="Nat. Commun.">
        <title>Thousands of microbial genomes shed light on interconnected biogeochemical processes in an aquifer system.</title>
        <authorList>
            <person name="Anantharaman K."/>
            <person name="Brown C.T."/>
            <person name="Hug L.A."/>
            <person name="Sharon I."/>
            <person name="Castelle C.J."/>
            <person name="Probst A.J."/>
            <person name="Thomas B.C."/>
            <person name="Singh A."/>
            <person name="Wilkins M.J."/>
            <person name="Karaoz U."/>
            <person name="Brodie E.L."/>
            <person name="Williams K.H."/>
            <person name="Hubbard S.S."/>
            <person name="Banfield J.F."/>
        </authorList>
    </citation>
    <scope>NUCLEOTIDE SEQUENCE [LARGE SCALE GENOMIC DNA]</scope>
</reference>
<dbReference type="InterPro" id="IPR009061">
    <property type="entry name" value="DNA-bd_dom_put_sf"/>
</dbReference>
<dbReference type="EMBL" id="MGGR01000009">
    <property type="protein sequence ID" value="OGM34135.1"/>
    <property type="molecule type" value="Genomic_DNA"/>
</dbReference>
<protein>
    <recommendedName>
        <fullName evidence="2">HTH merR-type domain-containing protein</fullName>
    </recommendedName>
</protein>
<keyword evidence="1" id="KW-0812">Transmembrane</keyword>
<name>A0A1F7Z5V2_9BACT</name>
<dbReference type="SMART" id="SM00422">
    <property type="entry name" value="HTH_MERR"/>
    <property type="match status" value="1"/>
</dbReference>
<gene>
    <name evidence="3" type="ORF">A3D01_00180</name>
</gene>
<dbReference type="GO" id="GO:0003677">
    <property type="term" value="F:DNA binding"/>
    <property type="evidence" value="ECO:0007669"/>
    <property type="project" value="InterPro"/>
</dbReference>
<dbReference type="Pfam" id="PF00376">
    <property type="entry name" value="MerR"/>
    <property type="match status" value="1"/>
</dbReference>
<accession>A0A1F7Z5V2</accession>
<organism evidence="3 4">
    <name type="scientific">Candidatus Woesebacteria bacterium RIFCSPHIGHO2_02_FULL_39_13</name>
    <dbReference type="NCBI Taxonomy" id="1802505"/>
    <lineage>
        <taxon>Bacteria</taxon>
        <taxon>Candidatus Woeseibacteriota</taxon>
    </lineage>
</organism>
<evidence type="ECO:0000256" key="1">
    <source>
        <dbReference type="SAM" id="Phobius"/>
    </source>
</evidence>